<keyword evidence="3" id="KW-1185">Reference proteome</keyword>
<reference evidence="2 3" key="1">
    <citation type="journal article" date="2013" name="Genome Announc.">
        <title>Draft genome sequence of the moderately halophilic gammaproteobacterium Halomonas anticariensis FP35.</title>
        <authorList>
            <person name="Tahrioui A."/>
            <person name="Quesada E."/>
            <person name="Llamas I."/>
        </authorList>
    </citation>
    <scope>NUCLEOTIDE SEQUENCE [LARGE SCALE GENOMIC DNA]</scope>
    <source>
        <strain evidence="3">DSM 16096 / CECT 5854 / LMG 22089 / FP35</strain>
    </source>
</reference>
<evidence type="ECO:0000313" key="3">
    <source>
        <dbReference type="Proteomes" id="UP000014463"/>
    </source>
</evidence>
<dbReference type="PANTHER" id="PTHR21248:SF22">
    <property type="entry name" value="PHOSPHOLIPASE D"/>
    <property type="match status" value="1"/>
</dbReference>
<dbReference type="GO" id="GO:0030572">
    <property type="term" value="F:phosphatidyltransferase activity"/>
    <property type="evidence" value="ECO:0007669"/>
    <property type="project" value="UniProtKB-ARBA"/>
</dbReference>
<proteinExistence type="predicted"/>
<dbReference type="PANTHER" id="PTHR21248">
    <property type="entry name" value="CARDIOLIPIN SYNTHASE"/>
    <property type="match status" value="1"/>
</dbReference>
<gene>
    <name evidence="2" type="ORF">L861_12010</name>
</gene>
<dbReference type="Proteomes" id="UP000014463">
    <property type="component" value="Unassembled WGS sequence"/>
</dbReference>
<dbReference type="SUPFAM" id="SSF56024">
    <property type="entry name" value="Phospholipase D/nuclease"/>
    <property type="match status" value="2"/>
</dbReference>
<dbReference type="EMBL" id="ASTJ01000036">
    <property type="protein sequence ID" value="EPC01291.1"/>
    <property type="molecule type" value="Genomic_DNA"/>
</dbReference>
<evidence type="ECO:0000259" key="1">
    <source>
        <dbReference type="PROSITE" id="PS50035"/>
    </source>
</evidence>
<dbReference type="Gene3D" id="3.30.870.10">
    <property type="entry name" value="Endonuclease Chain A"/>
    <property type="match status" value="2"/>
</dbReference>
<dbReference type="Pfam" id="PF13091">
    <property type="entry name" value="PLDc_2"/>
    <property type="match status" value="1"/>
</dbReference>
<organism evidence="2 3">
    <name type="scientific">Litchfieldella anticariensis (strain DSM 16096 / CECT 5854 / CIP 108499 / LMG 22089 / FP35)</name>
    <name type="common">Halomonas anticariensis</name>
    <dbReference type="NCBI Taxonomy" id="1121939"/>
    <lineage>
        <taxon>Bacteria</taxon>
        <taxon>Pseudomonadati</taxon>
        <taxon>Pseudomonadota</taxon>
        <taxon>Gammaproteobacteria</taxon>
        <taxon>Oceanospirillales</taxon>
        <taxon>Halomonadaceae</taxon>
        <taxon>Litchfieldella</taxon>
    </lineage>
</organism>
<accession>S2L973</accession>
<dbReference type="AlphaFoldDB" id="S2L973"/>
<dbReference type="GO" id="GO:0032049">
    <property type="term" value="P:cardiolipin biosynthetic process"/>
    <property type="evidence" value="ECO:0007669"/>
    <property type="project" value="UniProtKB-ARBA"/>
</dbReference>
<dbReference type="RefSeq" id="WP_016417982.1">
    <property type="nucleotide sequence ID" value="NZ_AUAB01000024.1"/>
</dbReference>
<dbReference type="STRING" id="1121939.L861_12010"/>
<dbReference type="eggNOG" id="COG1502">
    <property type="taxonomic scope" value="Bacteria"/>
</dbReference>
<sequence length="476" mass="53894">MALTISVIVVLLAVLLATGWWHSHKPLPPGLGMTSPWREAHDLRLLIDESYRDIQGEWHCRQAIFDEIFRLIAQAQRLVVLDIFQFNVPGENHDCYRPLAQQLRDALLRRKAEVPDLEIILITDPINSVYGGRATPHFDAMRQAGIRVVITDLTRSRDPNPSWSALWRLVFYWLGNTSRHGWLPNPLGPGKVSLRSYLATLNFNANHRKTLVVDHGDDWIAMVSSSNVDDGSSDYLDAAIRFAGPAALDLLASELALAEWSGLSSLGSYPTPLPTTNEPSCLPRFRVLTEGAIRRALLDIIRHARGGERLDIAVLFLSHRDVIRALMSAQRRGVAIRLLLDPNETHFGHKSPGIPNRQAAYELHQAGVPIRWYDTRGEQAHSKVLLRSGGSRPAELLLGSANFTRRSLNDLNLEADVQLDAAQDHPIILDFQATFERHWHNHDGEQFSLSFDVHADPSRWRYWRYRWLEATGWSTF</sequence>
<comment type="caution">
    <text evidence="2">The sequence shown here is derived from an EMBL/GenBank/DDBJ whole genome shotgun (WGS) entry which is preliminary data.</text>
</comment>
<dbReference type="PROSITE" id="PS50035">
    <property type="entry name" value="PLD"/>
    <property type="match status" value="1"/>
</dbReference>
<feature type="domain" description="PLD phosphodiesterase" evidence="1">
    <location>
        <begin position="202"/>
        <end position="232"/>
    </location>
</feature>
<evidence type="ECO:0000313" key="2">
    <source>
        <dbReference type="EMBL" id="EPC01291.1"/>
    </source>
</evidence>
<dbReference type="InterPro" id="IPR025202">
    <property type="entry name" value="PLD-like_dom"/>
</dbReference>
<name>S2L973_LITA3</name>
<protein>
    <recommendedName>
        <fullName evidence="1">PLD phosphodiesterase domain-containing protein</fullName>
    </recommendedName>
</protein>
<dbReference type="PATRIC" id="fig|1121939.11.peg.3463"/>
<dbReference type="InterPro" id="IPR001736">
    <property type="entry name" value="PLipase_D/transphosphatidylase"/>
</dbReference>